<evidence type="ECO:0000259" key="2">
    <source>
        <dbReference type="Pfam" id="PF23055"/>
    </source>
</evidence>
<sequence>MYNSPPPASAPAATVQSRVKEEQPESSSMTLAAISVSSKLPEFWVEMPRLWFAQFEAVMAPQKQGDEAKFNLVISKLGRDSIQQVSDLVTSPPAENKYKALQERLLQVYEESAERQFQKLVSEMELGSQKPTQLLRRMKDLGRTTQVSELTLKSLWLSRMPPEVRAVIAVCQDQSIDNLSVIADKIIENSRSGEISAISGQSTIAQASSEPIMDLVQQVNTLKLEVAALRNEVQNRGRYRTRSQQGYRSRSGSRPRRTAGDPDWLCRFHYRWKKNARRCEEPCAWRKENKEN</sequence>
<feature type="domain" description="DUF7041" evidence="2">
    <location>
        <begin position="40"/>
        <end position="121"/>
    </location>
</feature>
<reference evidence="3" key="1">
    <citation type="submission" date="2023-03" db="EMBL/GenBank/DDBJ databases">
        <title>Chromosome-level genomes of two armyworms, Mythimna separata and Mythimna loreyi, provide insights into the biosynthesis and reception of sex pheromones.</title>
        <authorList>
            <person name="Zhao H."/>
        </authorList>
    </citation>
    <scope>NUCLEOTIDE SEQUENCE</scope>
    <source>
        <strain evidence="3">BeijingLab</strain>
        <tissue evidence="3">Pupa</tissue>
    </source>
</reference>
<evidence type="ECO:0000313" key="3">
    <source>
        <dbReference type="EMBL" id="KAJ8729009.1"/>
    </source>
</evidence>
<evidence type="ECO:0000256" key="1">
    <source>
        <dbReference type="SAM" id="MobiDB-lite"/>
    </source>
</evidence>
<name>A0AAD7YWK1_MYTSE</name>
<feature type="region of interest" description="Disordered" evidence="1">
    <location>
        <begin position="1"/>
        <end position="28"/>
    </location>
</feature>
<dbReference type="PANTHER" id="PTHR33327:SF3">
    <property type="entry name" value="RNA-DIRECTED DNA POLYMERASE"/>
    <property type="match status" value="1"/>
</dbReference>
<dbReference type="InterPro" id="IPR055469">
    <property type="entry name" value="DUF7041"/>
</dbReference>
<proteinExistence type="predicted"/>
<comment type="caution">
    <text evidence="3">The sequence shown here is derived from an EMBL/GenBank/DDBJ whole genome shotgun (WGS) entry which is preliminary data.</text>
</comment>
<feature type="region of interest" description="Disordered" evidence="1">
    <location>
        <begin position="235"/>
        <end position="259"/>
    </location>
</feature>
<organism evidence="3 4">
    <name type="scientific">Mythimna separata</name>
    <name type="common">Oriental armyworm</name>
    <name type="synonym">Pseudaletia separata</name>
    <dbReference type="NCBI Taxonomy" id="271217"/>
    <lineage>
        <taxon>Eukaryota</taxon>
        <taxon>Metazoa</taxon>
        <taxon>Ecdysozoa</taxon>
        <taxon>Arthropoda</taxon>
        <taxon>Hexapoda</taxon>
        <taxon>Insecta</taxon>
        <taxon>Pterygota</taxon>
        <taxon>Neoptera</taxon>
        <taxon>Endopterygota</taxon>
        <taxon>Lepidoptera</taxon>
        <taxon>Glossata</taxon>
        <taxon>Ditrysia</taxon>
        <taxon>Noctuoidea</taxon>
        <taxon>Noctuidae</taxon>
        <taxon>Noctuinae</taxon>
        <taxon>Hadenini</taxon>
        <taxon>Mythimna</taxon>
    </lineage>
</organism>
<dbReference type="Pfam" id="PF23055">
    <property type="entry name" value="DUF7041"/>
    <property type="match status" value="1"/>
</dbReference>
<dbReference type="PANTHER" id="PTHR33327">
    <property type="entry name" value="ENDONUCLEASE"/>
    <property type="match status" value="1"/>
</dbReference>
<dbReference type="AlphaFoldDB" id="A0AAD7YWK1"/>
<keyword evidence="4" id="KW-1185">Reference proteome</keyword>
<dbReference type="Proteomes" id="UP001231518">
    <property type="component" value="Chromosome 19"/>
</dbReference>
<gene>
    <name evidence="3" type="ORF">PYW07_006705</name>
</gene>
<accession>A0AAD7YWK1</accession>
<dbReference type="EMBL" id="JARGEI010000007">
    <property type="protein sequence ID" value="KAJ8729009.1"/>
    <property type="molecule type" value="Genomic_DNA"/>
</dbReference>
<evidence type="ECO:0000313" key="4">
    <source>
        <dbReference type="Proteomes" id="UP001231518"/>
    </source>
</evidence>
<protein>
    <recommendedName>
        <fullName evidence="2">DUF7041 domain-containing protein</fullName>
    </recommendedName>
</protein>